<keyword evidence="9 11" id="KW-0472">Membrane</keyword>
<keyword evidence="7" id="KW-0653">Protein transport</keyword>
<evidence type="ECO:0000256" key="6">
    <source>
        <dbReference type="ARBA" id="ARBA00022692"/>
    </source>
</evidence>
<organism evidence="13 14">
    <name type="scientific">Neiella marina</name>
    <dbReference type="NCBI Taxonomy" id="508461"/>
    <lineage>
        <taxon>Bacteria</taxon>
        <taxon>Pseudomonadati</taxon>
        <taxon>Pseudomonadota</taxon>
        <taxon>Gammaproteobacteria</taxon>
        <taxon>Alteromonadales</taxon>
        <taxon>Echinimonadaceae</taxon>
        <taxon>Neiella</taxon>
    </lineage>
</organism>
<evidence type="ECO:0000256" key="4">
    <source>
        <dbReference type="ARBA" id="ARBA00022475"/>
    </source>
</evidence>
<evidence type="ECO:0000313" key="14">
    <source>
        <dbReference type="Proteomes" id="UP000619743"/>
    </source>
</evidence>
<dbReference type="Proteomes" id="UP000619743">
    <property type="component" value="Unassembled WGS sequence"/>
</dbReference>
<dbReference type="SUPFAM" id="SSF50156">
    <property type="entry name" value="PDZ domain-like"/>
    <property type="match status" value="1"/>
</dbReference>
<feature type="region of interest" description="Disordered" evidence="10">
    <location>
        <begin position="179"/>
        <end position="198"/>
    </location>
</feature>
<comment type="similarity">
    <text evidence="2">Belongs to the GSP C family.</text>
</comment>
<keyword evidence="8 11" id="KW-1133">Transmembrane helix</keyword>
<dbReference type="GO" id="GO:0005886">
    <property type="term" value="C:plasma membrane"/>
    <property type="evidence" value="ECO:0007669"/>
    <property type="project" value="UniProtKB-SubCell"/>
</dbReference>
<dbReference type="EMBL" id="BMDX01000025">
    <property type="protein sequence ID" value="GGA88665.1"/>
    <property type="molecule type" value="Genomic_DNA"/>
</dbReference>
<evidence type="ECO:0000256" key="9">
    <source>
        <dbReference type="ARBA" id="ARBA00023136"/>
    </source>
</evidence>
<dbReference type="GO" id="GO:0015628">
    <property type="term" value="P:protein secretion by the type II secretion system"/>
    <property type="evidence" value="ECO:0007669"/>
    <property type="project" value="InterPro"/>
</dbReference>
<dbReference type="GO" id="GO:0015627">
    <property type="term" value="C:type II protein secretion system complex"/>
    <property type="evidence" value="ECO:0007669"/>
    <property type="project" value="InterPro"/>
</dbReference>
<evidence type="ECO:0000259" key="12">
    <source>
        <dbReference type="Pfam" id="PF11356"/>
    </source>
</evidence>
<feature type="region of interest" description="Disordered" evidence="10">
    <location>
        <begin position="50"/>
        <end position="69"/>
    </location>
</feature>
<evidence type="ECO:0000256" key="8">
    <source>
        <dbReference type="ARBA" id="ARBA00022989"/>
    </source>
</evidence>
<dbReference type="InterPro" id="IPR001639">
    <property type="entry name" value="T2SS_protein-GspC"/>
</dbReference>
<dbReference type="Gene3D" id="2.30.42.10">
    <property type="match status" value="1"/>
</dbReference>
<evidence type="ECO:0000313" key="13">
    <source>
        <dbReference type="EMBL" id="GGA88665.1"/>
    </source>
</evidence>
<dbReference type="Gene3D" id="2.30.30.830">
    <property type="match status" value="1"/>
</dbReference>
<dbReference type="InterPro" id="IPR024961">
    <property type="entry name" value="T2SS_GspC_N"/>
</dbReference>
<proteinExistence type="inferred from homology"/>
<evidence type="ECO:0000256" key="10">
    <source>
        <dbReference type="SAM" id="MobiDB-lite"/>
    </source>
</evidence>
<keyword evidence="14" id="KW-1185">Reference proteome</keyword>
<accession>A0A8J2U9L0</accession>
<sequence length="310" mass="33802">MNLEVVAKRWIAALSSGKLPVDKIRLAALVVLSLVVAYLLATLTQRLLPSSHSKGQWQPPKAEQQERKQRDVGVLQEMKLFGDAAAAPVVDNKPTEAPKTKLQVKLTGVVASSDQKKGSAIIESKGKQATYGVDDRIDGTRAVIKEIYPDRVIISNAGAMETLQLDDAYARANFERNKPVAKTSAKPTTARKAVTAPRSPKLQQALETMHSPSASNADKLAKLTDYVKITPVRDGTELKGFRINPGIDRELFQAVGLKANDLAVALNGYDLTDITQTAQVMEELKTMTDLSLTVERDGQLYDFLLELPSP</sequence>
<keyword evidence="6 11" id="KW-0812">Transmembrane</keyword>
<comment type="caution">
    <text evidence="13">The sequence shown here is derived from an EMBL/GenBank/DDBJ whole genome shotgun (WGS) entry which is preliminary data.</text>
</comment>
<evidence type="ECO:0000256" key="7">
    <source>
        <dbReference type="ARBA" id="ARBA00022927"/>
    </source>
</evidence>
<reference evidence="14" key="1">
    <citation type="journal article" date="2019" name="Int. J. Syst. Evol. Microbiol.">
        <title>The Global Catalogue of Microorganisms (GCM) 10K type strain sequencing project: providing services to taxonomists for standard genome sequencing and annotation.</title>
        <authorList>
            <consortium name="The Broad Institute Genomics Platform"/>
            <consortium name="The Broad Institute Genome Sequencing Center for Infectious Disease"/>
            <person name="Wu L."/>
            <person name="Ma J."/>
        </authorList>
    </citation>
    <scope>NUCLEOTIDE SEQUENCE [LARGE SCALE GENOMIC DNA]</scope>
    <source>
        <strain evidence="14">CGMCC 1.10130</strain>
    </source>
</reference>
<evidence type="ECO:0000256" key="2">
    <source>
        <dbReference type="ARBA" id="ARBA00007986"/>
    </source>
</evidence>
<dbReference type="InterPro" id="IPR036034">
    <property type="entry name" value="PDZ_sf"/>
</dbReference>
<protein>
    <submittedName>
        <fullName evidence="13">Type II secretion system protein GspC</fullName>
    </submittedName>
</protein>
<dbReference type="NCBIfam" id="TIGR01713">
    <property type="entry name" value="typeII_sec_gspC"/>
    <property type="match status" value="1"/>
</dbReference>
<evidence type="ECO:0000256" key="1">
    <source>
        <dbReference type="ARBA" id="ARBA00004533"/>
    </source>
</evidence>
<dbReference type="OrthoDB" id="1491375at2"/>
<keyword evidence="4" id="KW-1003">Cell membrane</keyword>
<evidence type="ECO:0000256" key="5">
    <source>
        <dbReference type="ARBA" id="ARBA00022519"/>
    </source>
</evidence>
<name>A0A8J2U9L0_9GAMM</name>
<gene>
    <name evidence="13" type="primary">gspC</name>
    <name evidence="13" type="ORF">GCM10011369_33520</name>
</gene>
<dbReference type="RefSeq" id="WP_158100655.1">
    <property type="nucleotide sequence ID" value="NZ_BMDX01000025.1"/>
</dbReference>
<dbReference type="Pfam" id="PF11356">
    <property type="entry name" value="T2SSC"/>
    <property type="match status" value="1"/>
</dbReference>
<evidence type="ECO:0000256" key="3">
    <source>
        <dbReference type="ARBA" id="ARBA00022448"/>
    </source>
</evidence>
<dbReference type="AlphaFoldDB" id="A0A8J2U9L0"/>
<evidence type="ECO:0000256" key="11">
    <source>
        <dbReference type="SAM" id="Phobius"/>
    </source>
</evidence>
<keyword evidence="3" id="KW-0813">Transport</keyword>
<feature type="transmembrane region" description="Helical" evidence="11">
    <location>
        <begin position="24"/>
        <end position="44"/>
    </location>
</feature>
<feature type="domain" description="Type II secretion system protein GspC N-terminal" evidence="12">
    <location>
        <begin position="31"/>
        <end position="165"/>
    </location>
</feature>
<keyword evidence="5" id="KW-0997">Cell inner membrane</keyword>
<comment type="subcellular location">
    <subcellularLocation>
        <location evidence="1">Cell inner membrane</location>
    </subcellularLocation>
</comment>